<dbReference type="GO" id="GO:0006417">
    <property type="term" value="P:regulation of translation"/>
    <property type="evidence" value="ECO:0007669"/>
    <property type="project" value="UniProtKB-KW"/>
</dbReference>
<dbReference type="GO" id="GO:0005737">
    <property type="term" value="C:cytoplasm"/>
    <property type="evidence" value="ECO:0007669"/>
    <property type="project" value="TreeGrafter"/>
</dbReference>
<organism evidence="5 6">
    <name type="scientific">Tagetes erecta</name>
    <name type="common">African marigold</name>
    <dbReference type="NCBI Taxonomy" id="13708"/>
    <lineage>
        <taxon>Eukaryota</taxon>
        <taxon>Viridiplantae</taxon>
        <taxon>Streptophyta</taxon>
        <taxon>Embryophyta</taxon>
        <taxon>Tracheophyta</taxon>
        <taxon>Spermatophyta</taxon>
        <taxon>Magnoliopsida</taxon>
        <taxon>eudicotyledons</taxon>
        <taxon>Gunneridae</taxon>
        <taxon>Pentapetalae</taxon>
        <taxon>asterids</taxon>
        <taxon>campanulids</taxon>
        <taxon>Asterales</taxon>
        <taxon>Asteraceae</taxon>
        <taxon>Asteroideae</taxon>
        <taxon>Heliantheae alliance</taxon>
        <taxon>Tageteae</taxon>
        <taxon>Tagetes</taxon>
    </lineage>
</organism>
<dbReference type="InterPro" id="IPR001313">
    <property type="entry name" value="Pumilio_RNA-bd_rpt"/>
</dbReference>
<name>A0AAD8KYV2_TARER</name>
<evidence type="ECO:0000313" key="5">
    <source>
        <dbReference type="EMBL" id="KAK1428275.1"/>
    </source>
</evidence>
<gene>
    <name evidence="5" type="ORF">QVD17_17105</name>
</gene>
<dbReference type="EMBL" id="JAUHHV010000004">
    <property type="protein sequence ID" value="KAK1428275.1"/>
    <property type="molecule type" value="Genomic_DNA"/>
</dbReference>
<evidence type="ECO:0000313" key="6">
    <source>
        <dbReference type="Proteomes" id="UP001229421"/>
    </source>
</evidence>
<dbReference type="InterPro" id="IPR011989">
    <property type="entry name" value="ARM-like"/>
</dbReference>
<proteinExistence type="predicted"/>
<dbReference type="PROSITE" id="PS50302">
    <property type="entry name" value="PUM"/>
    <property type="match status" value="1"/>
</dbReference>
<dbReference type="Gene3D" id="1.25.10.10">
    <property type="entry name" value="Leucine-rich Repeat Variant"/>
    <property type="match status" value="1"/>
</dbReference>
<comment type="caution">
    <text evidence="5">The sequence shown here is derived from an EMBL/GenBank/DDBJ whole genome shotgun (WGS) entry which is preliminary data.</text>
</comment>
<dbReference type="PANTHER" id="PTHR12537">
    <property type="entry name" value="RNA BINDING PROTEIN PUMILIO-RELATED"/>
    <property type="match status" value="1"/>
</dbReference>
<dbReference type="SUPFAM" id="SSF48371">
    <property type="entry name" value="ARM repeat"/>
    <property type="match status" value="1"/>
</dbReference>
<dbReference type="AlphaFoldDB" id="A0AAD8KYV2"/>
<accession>A0AAD8KYV2</accession>
<evidence type="ECO:0000256" key="2">
    <source>
        <dbReference type="ARBA" id="ARBA00022845"/>
    </source>
</evidence>
<keyword evidence="3" id="KW-0694">RNA-binding</keyword>
<dbReference type="Pfam" id="PF00806">
    <property type="entry name" value="PUF"/>
    <property type="match status" value="2"/>
</dbReference>
<keyword evidence="2" id="KW-0810">Translation regulation</keyword>
<evidence type="ECO:0000256" key="4">
    <source>
        <dbReference type="PROSITE-ProRule" id="PRU00317"/>
    </source>
</evidence>
<dbReference type="PANTHER" id="PTHR12537:SF128">
    <property type="entry name" value="PUMILIO HOMOLOG 1-RELATED"/>
    <property type="match status" value="1"/>
</dbReference>
<feature type="repeat" description="Pumilio" evidence="4">
    <location>
        <begin position="36"/>
        <end position="67"/>
    </location>
</feature>
<evidence type="ECO:0000256" key="3">
    <source>
        <dbReference type="ARBA" id="ARBA00022884"/>
    </source>
</evidence>
<keyword evidence="1" id="KW-0677">Repeat</keyword>
<reference evidence="5" key="1">
    <citation type="journal article" date="2023" name="bioRxiv">
        <title>Improved chromosome-level genome assembly for marigold (Tagetes erecta).</title>
        <authorList>
            <person name="Jiang F."/>
            <person name="Yuan L."/>
            <person name="Wang S."/>
            <person name="Wang H."/>
            <person name="Xu D."/>
            <person name="Wang A."/>
            <person name="Fan W."/>
        </authorList>
    </citation>
    <scope>NUCLEOTIDE SEQUENCE</scope>
    <source>
        <strain evidence="5">WSJ</strain>
        <tissue evidence="5">Leaf</tissue>
    </source>
</reference>
<sequence>MERNVWFDELVSPLYCLLRVLEHCHDPKTQTLVMDEILKSIINMLAQDQYGNYDVQHVLEHGKPHER</sequence>
<protein>
    <submittedName>
        <fullName evidence="5">Uncharacterized protein</fullName>
    </submittedName>
</protein>
<dbReference type="Proteomes" id="UP001229421">
    <property type="component" value="Unassembled WGS sequence"/>
</dbReference>
<dbReference type="GO" id="GO:0003729">
    <property type="term" value="F:mRNA binding"/>
    <property type="evidence" value="ECO:0007669"/>
    <property type="project" value="TreeGrafter"/>
</dbReference>
<dbReference type="InterPro" id="IPR016024">
    <property type="entry name" value="ARM-type_fold"/>
</dbReference>
<keyword evidence="6" id="KW-1185">Reference proteome</keyword>
<evidence type="ECO:0000256" key="1">
    <source>
        <dbReference type="ARBA" id="ARBA00022737"/>
    </source>
</evidence>